<feature type="coiled-coil region" evidence="1">
    <location>
        <begin position="34"/>
        <end position="61"/>
    </location>
</feature>
<feature type="region of interest" description="Disordered" evidence="2">
    <location>
        <begin position="438"/>
        <end position="481"/>
    </location>
</feature>
<dbReference type="GO" id="GO:0051087">
    <property type="term" value="F:protein-folding chaperone binding"/>
    <property type="evidence" value="ECO:0007669"/>
    <property type="project" value="InterPro"/>
</dbReference>
<feature type="compositionally biased region" description="Low complexity" evidence="2">
    <location>
        <begin position="463"/>
        <end position="477"/>
    </location>
</feature>
<feature type="region of interest" description="Disordered" evidence="2">
    <location>
        <begin position="259"/>
        <end position="400"/>
    </location>
</feature>
<feature type="compositionally biased region" description="Polar residues" evidence="2">
    <location>
        <begin position="577"/>
        <end position="586"/>
    </location>
</feature>
<name>A0A1Y2IFN6_TRAC3</name>
<dbReference type="SUPFAM" id="SSF63491">
    <property type="entry name" value="BAG domain"/>
    <property type="match status" value="1"/>
</dbReference>
<dbReference type="OrthoDB" id="333905at2759"/>
<evidence type="ECO:0000313" key="3">
    <source>
        <dbReference type="EMBL" id="OSD00006.1"/>
    </source>
</evidence>
<organism evidence="3 4">
    <name type="scientific">Trametes coccinea (strain BRFM310)</name>
    <name type="common">Pycnoporus coccineus</name>
    <dbReference type="NCBI Taxonomy" id="1353009"/>
    <lineage>
        <taxon>Eukaryota</taxon>
        <taxon>Fungi</taxon>
        <taxon>Dikarya</taxon>
        <taxon>Basidiomycota</taxon>
        <taxon>Agaricomycotina</taxon>
        <taxon>Agaricomycetes</taxon>
        <taxon>Polyporales</taxon>
        <taxon>Polyporaceae</taxon>
        <taxon>Trametes</taxon>
    </lineage>
</organism>
<proteinExistence type="predicted"/>
<evidence type="ECO:0000256" key="2">
    <source>
        <dbReference type="SAM" id="MobiDB-lite"/>
    </source>
</evidence>
<evidence type="ECO:0000256" key="1">
    <source>
        <dbReference type="SAM" id="Coils"/>
    </source>
</evidence>
<evidence type="ECO:0000313" key="4">
    <source>
        <dbReference type="Proteomes" id="UP000193067"/>
    </source>
</evidence>
<accession>A0A1Y2IFN6</accession>
<feature type="compositionally biased region" description="Low complexity" evidence="2">
    <location>
        <begin position="307"/>
        <end position="324"/>
    </location>
</feature>
<reference evidence="3 4" key="1">
    <citation type="journal article" date="2015" name="Biotechnol. Biofuels">
        <title>Enhanced degradation of softwood versus hardwood by the white-rot fungus Pycnoporus coccineus.</title>
        <authorList>
            <person name="Couturier M."/>
            <person name="Navarro D."/>
            <person name="Chevret D."/>
            <person name="Henrissat B."/>
            <person name="Piumi F."/>
            <person name="Ruiz-Duenas F.J."/>
            <person name="Martinez A.T."/>
            <person name="Grigoriev I.V."/>
            <person name="Riley R."/>
            <person name="Lipzen A."/>
            <person name="Berrin J.G."/>
            <person name="Master E.R."/>
            <person name="Rosso M.N."/>
        </authorList>
    </citation>
    <scope>NUCLEOTIDE SEQUENCE [LARGE SCALE GENOMIC DNA]</scope>
    <source>
        <strain evidence="3 4">BRFM310</strain>
    </source>
</reference>
<dbReference type="InterPro" id="IPR036533">
    <property type="entry name" value="BAG_dom_sf"/>
</dbReference>
<evidence type="ECO:0008006" key="5">
    <source>
        <dbReference type="Google" id="ProtNLM"/>
    </source>
</evidence>
<feature type="region of interest" description="Disordered" evidence="2">
    <location>
        <begin position="559"/>
        <end position="813"/>
    </location>
</feature>
<dbReference type="PROSITE" id="PS50096">
    <property type="entry name" value="IQ"/>
    <property type="match status" value="1"/>
</dbReference>
<keyword evidence="4" id="KW-1185">Reference proteome</keyword>
<dbReference type="AlphaFoldDB" id="A0A1Y2IFN6"/>
<feature type="compositionally biased region" description="Polar residues" evidence="2">
    <location>
        <begin position="616"/>
        <end position="629"/>
    </location>
</feature>
<protein>
    <recommendedName>
        <fullName evidence="5">BAG domain-containing protein</fullName>
    </recommendedName>
</protein>
<sequence>MYPFYSGYPSSSYGAAYPSSSSADAEYLRALAEERAAREQYAAAKRAQEEARQRAARARAARRAYAAPYNSFHDDEYDDVDLDMDLDDAAYYPQRRPFSYAGGERPYGYSQYPSKASYSPNPQYPASPQFSTSPRYSVGPQFANGVYGLTPRQQRALLEEQQRRELLEEQRRRELLELERERRRQEEERLRRILEEERKREEAERRKILEEERKRRAVEEEKLRRAIEEEKLRRAMLEEEAARRERDRAQLRAQQASLEPLLRAFGFVPVASNGSDSDSDKERGRTRNGRGARARTTSPGARRASMPRSPIRPTQSSQPSTSTTHLRPDATPTQRASSPKVTTIPITSPRSSAKTIPVQQQQQQAEKEAPKPQETPKAKESPKPNLPSLDNPTPEQVAAAEKIQETYRSYSVRKQALKSIATLRKRFLTARANFTLPTTLDYETPSGDVTSPDGRPHTTVTVDPSAALPSPSLSAADAQDEDPFKHVPKLAYTPTNAALHGYEEELNRILSALDAIESRGDAGVRAARRELARMVEREAERVERWRGVVWNWWIGHGKERPREEKPQEEQQPAVASLETTQSTEGAPSTEELQPIPVDRPESAPAEQSEPAPIVEQQMQVEPPTEQSPEQPMETEPVVEESTPKVAPMEVERASEAPTETQSPPTPEIDIPDADASESAPVEIEIEPASRAEPADIDVEPPSSEQLETVAAAPEVPIIEVTEDADRPSTPPLSHEPSETDAEMEVEPQEVHTPPPGEHTPLVVESPPALDLHGPASSDVPQPHEPEAQPQMQQVQGDQQKTQSPAVKNGGTSPLVDRAWDEFYAHDMF</sequence>
<feature type="compositionally biased region" description="Basic and acidic residues" evidence="2">
    <location>
        <begin position="559"/>
        <end position="568"/>
    </location>
</feature>
<feature type="compositionally biased region" description="Acidic residues" evidence="2">
    <location>
        <begin position="738"/>
        <end position="747"/>
    </location>
</feature>
<keyword evidence="1" id="KW-0175">Coiled coil</keyword>
<feature type="compositionally biased region" description="Basic and acidic residues" evidence="2">
    <location>
        <begin position="365"/>
        <end position="382"/>
    </location>
</feature>
<dbReference type="Gene3D" id="1.20.58.120">
    <property type="entry name" value="BAG domain"/>
    <property type="match status" value="1"/>
</dbReference>
<feature type="compositionally biased region" description="Polar residues" evidence="2">
    <location>
        <begin position="331"/>
        <end position="358"/>
    </location>
</feature>
<dbReference type="EMBL" id="KZ084122">
    <property type="protein sequence ID" value="OSD00006.1"/>
    <property type="molecule type" value="Genomic_DNA"/>
</dbReference>
<feature type="region of interest" description="Disordered" evidence="2">
    <location>
        <begin position="193"/>
        <end position="233"/>
    </location>
</feature>
<feature type="region of interest" description="Disordered" evidence="2">
    <location>
        <begin position="111"/>
        <end position="135"/>
    </location>
</feature>
<gene>
    <name evidence="3" type="ORF">PYCCODRAFT_1469739</name>
</gene>
<dbReference type="STRING" id="1353009.A0A1Y2IFN6"/>
<feature type="compositionally biased region" description="Low complexity" evidence="2">
    <location>
        <begin position="788"/>
        <end position="802"/>
    </location>
</feature>
<dbReference type="Proteomes" id="UP000193067">
    <property type="component" value="Unassembled WGS sequence"/>
</dbReference>